<feature type="region of interest" description="Disordered" evidence="1">
    <location>
        <begin position="239"/>
        <end position="272"/>
    </location>
</feature>
<comment type="caution">
    <text evidence="2">The sequence shown here is derived from an EMBL/GenBank/DDBJ whole genome shotgun (WGS) entry which is preliminary data.</text>
</comment>
<keyword evidence="4" id="KW-1185">Reference proteome</keyword>
<evidence type="ECO:0000313" key="4">
    <source>
        <dbReference type="Proteomes" id="UP001152797"/>
    </source>
</evidence>
<protein>
    <submittedName>
        <fullName evidence="2">Uncharacterized protein</fullName>
    </submittedName>
</protein>
<gene>
    <name evidence="2" type="ORF">C1SCF055_LOCUS20150</name>
</gene>
<dbReference type="OrthoDB" id="448486at2759"/>
<organism evidence="2">
    <name type="scientific">Cladocopium goreaui</name>
    <dbReference type="NCBI Taxonomy" id="2562237"/>
    <lineage>
        <taxon>Eukaryota</taxon>
        <taxon>Sar</taxon>
        <taxon>Alveolata</taxon>
        <taxon>Dinophyceae</taxon>
        <taxon>Suessiales</taxon>
        <taxon>Symbiodiniaceae</taxon>
        <taxon>Cladocopium</taxon>
    </lineage>
</organism>
<dbReference type="EMBL" id="CAMXCT010001825">
    <property type="protein sequence ID" value="CAI3993392.1"/>
    <property type="molecule type" value="Genomic_DNA"/>
</dbReference>
<proteinExistence type="predicted"/>
<sequence>MAYRRSSRAASREVSGPWRRRAFDSRDRDRSGERPSFRRDRSPSYVVLRARDRYDYRDRSRSRSYRRSERLPSRWSPVRSISPSPRPSFRYESLERPPKDLEVPPKRKRRVRQRGGSMSSRPLPERQDPDRWSPRRPLDGKVLEKALKAQGDSPRDESRNGHKMRRSRSSSRTDAGPPGNWAVRRSQDHYRARRRSNQEYLQMAQQAAMMRFMPHPGYMAMMASQQMGMMSPQMMGMQAPRWAKKSATGRSSSSDSYSSSSSGQQRLLPGGTMFPVPPPLPAGPDVEGFLRDHTLEAEVADRLRLMPPHLQSEVMRRGPLDSRSPTSMLLSRMKQALEADRNGELHRGAVAPDAGMRPVKQTTKNAIEALISDFGLSPGCSWMLRSLTPDKQKLAAKIDPTGQADPSGYVAEELKKIV</sequence>
<feature type="compositionally biased region" description="Basic and acidic residues" evidence="1">
    <location>
        <begin position="92"/>
        <end position="105"/>
    </location>
</feature>
<dbReference type="EMBL" id="CAMXCT030001825">
    <property type="protein sequence ID" value="CAL4780704.1"/>
    <property type="molecule type" value="Genomic_DNA"/>
</dbReference>
<feature type="compositionally biased region" description="Low complexity" evidence="1">
    <location>
        <begin position="73"/>
        <end position="90"/>
    </location>
</feature>
<evidence type="ECO:0000256" key="1">
    <source>
        <dbReference type="SAM" id="MobiDB-lite"/>
    </source>
</evidence>
<reference evidence="3" key="2">
    <citation type="submission" date="2024-04" db="EMBL/GenBank/DDBJ databases">
        <authorList>
            <person name="Chen Y."/>
            <person name="Shah S."/>
            <person name="Dougan E. K."/>
            <person name="Thang M."/>
            <person name="Chan C."/>
        </authorList>
    </citation>
    <scope>NUCLEOTIDE SEQUENCE [LARGE SCALE GENOMIC DNA]</scope>
</reference>
<feature type="region of interest" description="Disordered" evidence="1">
    <location>
        <begin position="1"/>
        <end position="190"/>
    </location>
</feature>
<feature type="compositionally biased region" description="Basic and acidic residues" evidence="1">
    <location>
        <begin position="123"/>
        <end position="160"/>
    </location>
</feature>
<dbReference type="EMBL" id="CAMXCT020001825">
    <property type="protein sequence ID" value="CAL1146767.1"/>
    <property type="molecule type" value="Genomic_DNA"/>
</dbReference>
<feature type="compositionally biased region" description="Low complexity" evidence="1">
    <location>
        <begin position="251"/>
        <end position="262"/>
    </location>
</feature>
<dbReference type="Proteomes" id="UP001152797">
    <property type="component" value="Unassembled WGS sequence"/>
</dbReference>
<evidence type="ECO:0000313" key="3">
    <source>
        <dbReference type="EMBL" id="CAL1146767.1"/>
    </source>
</evidence>
<name>A0A9P1CJE7_9DINO</name>
<accession>A0A9P1CJE7</accession>
<feature type="compositionally biased region" description="Basic and acidic residues" evidence="1">
    <location>
        <begin position="49"/>
        <end position="72"/>
    </location>
</feature>
<dbReference type="AlphaFoldDB" id="A0A9P1CJE7"/>
<evidence type="ECO:0000313" key="2">
    <source>
        <dbReference type="EMBL" id="CAI3993392.1"/>
    </source>
</evidence>
<reference evidence="2" key="1">
    <citation type="submission" date="2022-10" db="EMBL/GenBank/DDBJ databases">
        <authorList>
            <person name="Chen Y."/>
            <person name="Dougan E. K."/>
            <person name="Chan C."/>
            <person name="Rhodes N."/>
            <person name="Thang M."/>
        </authorList>
    </citation>
    <scope>NUCLEOTIDE SEQUENCE</scope>
</reference>
<feature type="compositionally biased region" description="Basic and acidic residues" evidence="1">
    <location>
        <begin position="21"/>
        <end position="42"/>
    </location>
</feature>